<feature type="transmembrane region" description="Helical" evidence="2">
    <location>
        <begin position="106"/>
        <end position="127"/>
    </location>
</feature>
<evidence type="ECO:0000313" key="3">
    <source>
        <dbReference type="EMBL" id="BDE07687.1"/>
    </source>
</evidence>
<dbReference type="Pfam" id="PF26314">
    <property type="entry name" value="MptA_B_family"/>
    <property type="match status" value="1"/>
</dbReference>
<sequence length="528" mass="54273">MRRRREAPGVRIRLAVAVPVLIVALALPPLSADVWAYAAYGALLGRGVDPWAHAFGPAAIAGFRDPVLDAALGAWNGSLPRDVYGPLFTLPAAALVATLRPWGPAAVVLAFRIVAAAGLIGCIALAAPRRPALSAALSLHPVVLWSAAEGHNDPFWLALVLAADCARTRRGALAALIAGTAVKAVAAIPLVLRIARDRDRRATWTALALAAVAYAPLGWSVIAHGLDRSIGAPRLSLVHGPALAAWSGSPIPFITAAAMAALGGVGVVRAWRSGDRLAGLALAGWIALPSPEPWYAIWLLPVVTAVRRSPAALGLAVATVTGLAGYAQDAVVGTALRDPTFLGGTMLAHYALPLLLAAISPAPSPQPLPAQPAPPTPPPLASPAPQPLPVATTTPTPAPAASLSPAPSATPVPTAAPTPPLFGYVVTPPPAAGTPRITEVALNDRTLHRGGMLLVRIVTSLDVTSLSARTMGREIGIPLQAPGVFAGQQQLPDAIPSFLLGRTYQIEFIANTADGHSTSFSLPLRLER</sequence>
<gene>
    <name evidence="3" type="ORF">WPS_29630</name>
</gene>
<organism evidence="3 4">
    <name type="scientific">Vulcanimicrobium alpinum</name>
    <dbReference type="NCBI Taxonomy" id="3016050"/>
    <lineage>
        <taxon>Bacteria</taxon>
        <taxon>Bacillati</taxon>
        <taxon>Vulcanimicrobiota</taxon>
        <taxon>Vulcanimicrobiia</taxon>
        <taxon>Vulcanimicrobiales</taxon>
        <taxon>Vulcanimicrobiaceae</taxon>
        <taxon>Vulcanimicrobium</taxon>
    </lineage>
</organism>
<evidence type="ECO:0008006" key="5">
    <source>
        <dbReference type="Google" id="ProtNLM"/>
    </source>
</evidence>
<feature type="transmembrane region" description="Helical" evidence="2">
    <location>
        <begin position="171"/>
        <end position="192"/>
    </location>
</feature>
<evidence type="ECO:0000256" key="1">
    <source>
        <dbReference type="SAM" id="MobiDB-lite"/>
    </source>
</evidence>
<name>A0AAN1Y0E0_UNVUL</name>
<keyword evidence="2" id="KW-1133">Transmembrane helix</keyword>
<keyword evidence="2" id="KW-0472">Membrane</keyword>
<dbReference type="EMBL" id="AP025523">
    <property type="protein sequence ID" value="BDE07687.1"/>
    <property type="molecule type" value="Genomic_DNA"/>
</dbReference>
<evidence type="ECO:0000313" key="4">
    <source>
        <dbReference type="Proteomes" id="UP001317532"/>
    </source>
</evidence>
<feature type="compositionally biased region" description="Low complexity" evidence="1">
    <location>
        <begin position="389"/>
        <end position="407"/>
    </location>
</feature>
<feature type="transmembrane region" description="Helical" evidence="2">
    <location>
        <begin position="243"/>
        <end position="265"/>
    </location>
</feature>
<dbReference type="Proteomes" id="UP001317532">
    <property type="component" value="Chromosome"/>
</dbReference>
<keyword evidence="4" id="KW-1185">Reference proteome</keyword>
<dbReference type="AlphaFoldDB" id="A0AAN1Y0E0"/>
<accession>A0AAN1Y0E0</accession>
<feature type="compositionally biased region" description="Pro residues" evidence="1">
    <location>
        <begin position="365"/>
        <end position="388"/>
    </location>
</feature>
<feature type="transmembrane region" description="Helical" evidence="2">
    <location>
        <begin position="339"/>
        <end position="359"/>
    </location>
</feature>
<dbReference type="KEGG" id="vab:WPS_29630"/>
<keyword evidence="2" id="KW-0812">Transmembrane</keyword>
<evidence type="ECO:0000256" key="2">
    <source>
        <dbReference type="SAM" id="Phobius"/>
    </source>
</evidence>
<feature type="transmembrane region" description="Helical" evidence="2">
    <location>
        <begin position="277"/>
        <end position="297"/>
    </location>
</feature>
<reference evidence="3 4" key="1">
    <citation type="journal article" date="2022" name="ISME Commun">
        <title>Vulcanimicrobium alpinus gen. nov. sp. nov., the first cultivated representative of the candidate phylum 'Eremiobacterota', is a metabolically versatile aerobic anoxygenic phototroph.</title>
        <authorList>
            <person name="Yabe S."/>
            <person name="Muto K."/>
            <person name="Abe K."/>
            <person name="Yokota A."/>
            <person name="Staudigel H."/>
            <person name="Tebo B.M."/>
        </authorList>
    </citation>
    <scope>NUCLEOTIDE SEQUENCE [LARGE SCALE GENOMIC DNA]</scope>
    <source>
        <strain evidence="3 4">WC8-2</strain>
    </source>
</reference>
<feature type="transmembrane region" description="Helical" evidence="2">
    <location>
        <begin position="204"/>
        <end position="223"/>
    </location>
</feature>
<proteinExistence type="predicted"/>
<protein>
    <recommendedName>
        <fullName evidence="5">DUF2029 domain-containing protein</fullName>
    </recommendedName>
</protein>
<feature type="transmembrane region" description="Helical" evidence="2">
    <location>
        <begin position="309"/>
        <end position="327"/>
    </location>
</feature>
<feature type="transmembrane region" description="Helical" evidence="2">
    <location>
        <begin position="83"/>
        <end position="99"/>
    </location>
</feature>
<feature type="region of interest" description="Disordered" evidence="1">
    <location>
        <begin position="365"/>
        <end position="414"/>
    </location>
</feature>